<dbReference type="EMBL" id="JAHRIO010052665">
    <property type="protein sequence ID" value="MEQ2176064.1"/>
    <property type="molecule type" value="Genomic_DNA"/>
</dbReference>
<sequence length="100" mass="11404">MSVILFFRRQRHLPLGLPKVFSTTTRAQLNVCLKSCCSAASVTKWIRQPVLQKISRIPKDVKPNASSTNFLLFSRKKASLADQLPQRRQPQNPGIMQTPW</sequence>
<dbReference type="Proteomes" id="UP001476798">
    <property type="component" value="Unassembled WGS sequence"/>
</dbReference>
<gene>
    <name evidence="2" type="ORF">GOODEAATRI_024260</name>
</gene>
<keyword evidence="3" id="KW-1185">Reference proteome</keyword>
<organism evidence="2 3">
    <name type="scientific">Goodea atripinnis</name>
    <dbReference type="NCBI Taxonomy" id="208336"/>
    <lineage>
        <taxon>Eukaryota</taxon>
        <taxon>Metazoa</taxon>
        <taxon>Chordata</taxon>
        <taxon>Craniata</taxon>
        <taxon>Vertebrata</taxon>
        <taxon>Euteleostomi</taxon>
        <taxon>Actinopterygii</taxon>
        <taxon>Neopterygii</taxon>
        <taxon>Teleostei</taxon>
        <taxon>Neoteleostei</taxon>
        <taxon>Acanthomorphata</taxon>
        <taxon>Ovalentaria</taxon>
        <taxon>Atherinomorphae</taxon>
        <taxon>Cyprinodontiformes</taxon>
        <taxon>Goodeidae</taxon>
        <taxon>Goodea</taxon>
    </lineage>
</organism>
<feature type="compositionally biased region" description="Polar residues" evidence="1">
    <location>
        <begin position="86"/>
        <end position="100"/>
    </location>
</feature>
<comment type="caution">
    <text evidence="2">The sequence shown here is derived from an EMBL/GenBank/DDBJ whole genome shotgun (WGS) entry which is preliminary data.</text>
</comment>
<proteinExistence type="predicted"/>
<evidence type="ECO:0000313" key="2">
    <source>
        <dbReference type="EMBL" id="MEQ2176064.1"/>
    </source>
</evidence>
<evidence type="ECO:0000313" key="3">
    <source>
        <dbReference type="Proteomes" id="UP001476798"/>
    </source>
</evidence>
<feature type="region of interest" description="Disordered" evidence="1">
    <location>
        <begin position="81"/>
        <end position="100"/>
    </location>
</feature>
<reference evidence="2 3" key="1">
    <citation type="submission" date="2021-06" db="EMBL/GenBank/DDBJ databases">
        <authorList>
            <person name="Palmer J.M."/>
        </authorList>
    </citation>
    <scope>NUCLEOTIDE SEQUENCE [LARGE SCALE GENOMIC DNA]</scope>
    <source>
        <strain evidence="2 3">GA_2019</strain>
        <tissue evidence="2">Muscle</tissue>
    </source>
</reference>
<evidence type="ECO:0000256" key="1">
    <source>
        <dbReference type="SAM" id="MobiDB-lite"/>
    </source>
</evidence>
<protein>
    <submittedName>
        <fullName evidence="2">Uncharacterized protein</fullName>
    </submittedName>
</protein>
<accession>A0ABV0NX93</accession>
<name>A0ABV0NX93_9TELE</name>